<name>A0A178WI23_ARATH</name>
<dbReference type="ExpressionAtlas" id="A0A178WI23">
    <property type="expression patterns" value="baseline and differential"/>
</dbReference>
<dbReference type="AlphaFoldDB" id="A0A178WI23"/>
<organism evidence="1 2">
    <name type="scientific">Arabidopsis thaliana</name>
    <name type="common">Mouse-ear cress</name>
    <dbReference type="NCBI Taxonomy" id="3702"/>
    <lineage>
        <taxon>Eukaryota</taxon>
        <taxon>Viridiplantae</taxon>
        <taxon>Streptophyta</taxon>
        <taxon>Embryophyta</taxon>
        <taxon>Tracheophyta</taxon>
        <taxon>Spermatophyta</taxon>
        <taxon>Magnoliopsida</taxon>
        <taxon>eudicotyledons</taxon>
        <taxon>Gunneridae</taxon>
        <taxon>Pentapetalae</taxon>
        <taxon>rosids</taxon>
        <taxon>malvids</taxon>
        <taxon>Brassicales</taxon>
        <taxon>Brassicaceae</taxon>
        <taxon>Camelineae</taxon>
        <taxon>Arabidopsis</taxon>
    </lineage>
</organism>
<sequence>MGHGQHIESKGSCIGISFWIQEAAIFEGYLLLDLNKTDADVILGYKWLSKLGETMIDWNENTMTFYNDTSWITINNKAHTSDGTKKGYKWPSSSDSKCREPKWEKNSLMGKVEYHNLEDKVGSLGEGRGMYARLDFMGKTTVAKEDRSNIAKLFLHHLGNLVKLMILTYEVSHSPRPPDLSYGEMLVKFENSWWKHIKVLLSSCMRDTKEILTSHNTYGTRSVKDKLGLLFQGCRAVFLGAASFRSGLSHNRSHH</sequence>
<gene>
    <name evidence="1" type="ordered locus">AXX17_At1g48140</name>
</gene>
<dbReference type="EMBL" id="LUHQ01000001">
    <property type="protein sequence ID" value="OAP17123.1"/>
    <property type="molecule type" value="Genomic_DNA"/>
</dbReference>
<comment type="caution">
    <text evidence="1">The sequence shown here is derived from an EMBL/GenBank/DDBJ whole genome shotgun (WGS) entry which is preliminary data.</text>
</comment>
<evidence type="ECO:0000313" key="2">
    <source>
        <dbReference type="Proteomes" id="UP000078284"/>
    </source>
</evidence>
<proteinExistence type="predicted"/>
<dbReference type="Proteomes" id="UP000078284">
    <property type="component" value="Chromosome 1"/>
</dbReference>
<accession>A0A178WI23</accession>
<protein>
    <submittedName>
        <fullName evidence="1">Uncharacterized protein</fullName>
    </submittedName>
</protein>
<evidence type="ECO:0000313" key="1">
    <source>
        <dbReference type="EMBL" id="OAP17123.1"/>
    </source>
</evidence>
<reference evidence="2" key="1">
    <citation type="journal article" date="2016" name="Proc. Natl. Acad. Sci. U.S.A.">
        <title>Chromosome-level assembly of Arabidopsis thaliana Ler reveals the extent of translocation and inversion polymorphisms.</title>
        <authorList>
            <person name="Zapata L."/>
            <person name="Ding J."/>
            <person name="Willing E.M."/>
            <person name="Hartwig B."/>
            <person name="Bezdan D."/>
            <person name="Jiao W.B."/>
            <person name="Patel V."/>
            <person name="Velikkakam James G."/>
            <person name="Koornneef M."/>
            <person name="Ossowski S."/>
            <person name="Schneeberger K."/>
        </authorList>
    </citation>
    <scope>NUCLEOTIDE SEQUENCE [LARGE SCALE GENOMIC DNA]</scope>
    <source>
        <strain evidence="2">cv. Landsberg erecta</strain>
    </source>
</reference>